<proteinExistence type="predicted"/>
<organism evidence="1 2">
    <name type="scientific">Portunus trituberculatus</name>
    <name type="common">Swimming crab</name>
    <name type="synonym">Neptunus trituberculatus</name>
    <dbReference type="NCBI Taxonomy" id="210409"/>
    <lineage>
        <taxon>Eukaryota</taxon>
        <taxon>Metazoa</taxon>
        <taxon>Ecdysozoa</taxon>
        <taxon>Arthropoda</taxon>
        <taxon>Crustacea</taxon>
        <taxon>Multicrustacea</taxon>
        <taxon>Malacostraca</taxon>
        <taxon>Eumalacostraca</taxon>
        <taxon>Eucarida</taxon>
        <taxon>Decapoda</taxon>
        <taxon>Pleocyemata</taxon>
        <taxon>Brachyura</taxon>
        <taxon>Eubrachyura</taxon>
        <taxon>Portunoidea</taxon>
        <taxon>Portunidae</taxon>
        <taxon>Portuninae</taxon>
        <taxon>Portunus</taxon>
    </lineage>
</organism>
<evidence type="ECO:0000313" key="2">
    <source>
        <dbReference type="Proteomes" id="UP000324222"/>
    </source>
</evidence>
<sequence>MFCSNLFGSVSVISRSRVPRERLITRDKCLALDQTAATPRAASEGKEWRAGLVEGAVRRRHITAGSILDSILKHPSA</sequence>
<evidence type="ECO:0000313" key="1">
    <source>
        <dbReference type="EMBL" id="MPC67453.1"/>
    </source>
</evidence>
<dbReference type="AlphaFoldDB" id="A0A5B7HBH9"/>
<dbReference type="EMBL" id="VSRR010026268">
    <property type="protein sequence ID" value="MPC67453.1"/>
    <property type="molecule type" value="Genomic_DNA"/>
</dbReference>
<reference evidence="1 2" key="1">
    <citation type="submission" date="2019-05" db="EMBL/GenBank/DDBJ databases">
        <title>Another draft genome of Portunus trituberculatus and its Hox gene families provides insights of decapod evolution.</title>
        <authorList>
            <person name="Jeong J.-H."/>
            <person name="Song I."/>
            <person name="Kim S."/>
            <person name="Choi T."/>
            <person name="Kim D."/>
            <person name="Ryu S."/>
            <person name="Kim W."/>
        </authorList>
    </citation>
    <scope>NUCLEOTIDE SEQUENCE [LARGE SCALE GENOMIC DNA]</scope>
    <source>
        <tissue evidence="1">Muscle</tissue>
    </source>
</reference>
<gene>
    <name evidence="1" type="ORF">E2C01_061629</name>
</gene>
<name>A0A5B7HBH9_PORTR</name>
<accession>A0A5B7HBH9</accession>
<dbReference type="Proteomes" id="UP000324222">
    <property type="component" value="Unassembled WGS sequence"/>
</dbReference>
<comment type="caution">
    <text evidence="1">The sequence shown here is derived from an EMBL/GenBank/DDBJ whole genome shotgun (WGS) entry which is preliminary data.</text>
</comment>
<keyword evidence="2" id="KW-1185">Reference proteome</keyword>
<protein>
    <submittedName>
        <fullName evidence="1">Uncharacterized protein</fullName>
    </submittedName>
</protein>